<evidence type="ECO:0000313" key="3">
    <source>
        <dbReference type="EMBL" id="CCA72788.1"/>
    </source>
</evidence>
<feature type="region of interest" description="Disordered" evidence="1">
    <location>
        <begin position="373"/>
        <end position="412"/>
    </location>
</feature>
<dbReference type="InterPro" id="IPR053005">
    <property type="entry name" value="Nuclear_Pos-Cytoskel_Interact"/>
</dbReference>
<evidence type="ECO:0000259" key="2">
    <source>
        <dbReference type="Pfam" id="PF12814"/>
    </source>
</evidence>
<dbReference type="OMA" id="RASMSIQ"/>
<evidence type="ECO:0000313" key="4">
    <source>
        <dbReference type="Proteomes" id="UP000007148"/>
    </source>
</evidence>
<accession>G4TN95</accession>
<feature type="compositionally biased region" description="Polar residues" evidence="1">
    <location>
        <begin position="1"/>
        <end position="12"/>
    </location>
</feature>
<reference evidence="3 4" key="1">
    <citation type="journal article" date="2011" name="PLoS Pathog.">
        <title>Endophytic Life Strategies Decoded by Genome and Transcriptome Analyses of the Mutualistic Root Symbiont Piriformospora indica.</title>
        <authorList>
            <person name="Zuccaro A."/>
            <person name="Lahrmann U."/>
            <person name="Guldener U."/>
            <person name="Langen G."/>
            <person name="Pfiffi S."/>
            <person name="Biedenkopf D."/>
            <person name="Wong P."/>
            <person name="Samans B."/>
            <person name="Grimm C."/>
            <person name="Basiewicz M."/>
            <person name="Murat C."/>
            <person name="Martin F."/>
            <person name="Kogel K.H."/>
        </authorList>
    </citation>
    <scope>NUCLEOTIDE SEQUENCE [LARGE SCALE GENOMIC DNA]</scope>
    <source>
        <strain evidence="3 4">DSM 11827</strain>
    </source>
</reference>
<dbReference type="GO" id="GO:0005543">
    <property type="term" value="F:phospholipid binding"/>
    <property type="evidence" value="ECO:0007669"/>
    <property type="project" value="InterPro"/>
</dbReference>
<feature type="compositionally biased region" description="Low complexity" evidence="1">
    <location>
        <begin position="958"/>
        <end position="969"/>
    </location>
</feature>
<dbReference type="GO" id="GO:0000226">
    <property type="term" value="P:microtubule cytoskeleton organization"/>
    <property type="evidence" value="ECO:0007669"/>
    <property type="project" value="TreeGrafter"/>
</dbReference>
<feature type="domain" description="Pleckstrin homology" evidence="2">
    <location>
        <begin position="1066"/>
        <end position="1128"/>
    </location>
</feature>
<dbReference type="GO" id="GO:0015631">
    <property type="term" value="F:tubulin binding"/>
    <property type="evidence" value="ECO:0007669"/>
    <property type="project" value="TreeGrafter"/>
</dbReference>
<feature type="compositionally biased region" description="Basic and acidic residues" evidence="1">
    <location>
        <begin position="31"/>
        <end position="42"/>
    </location>
</feature>
<keyword evidence="4" id="KW-1185">Reference proteome</keyword>
<gene>
    <name evidence="3" type="ORF">PIIN_06725</name>
</gene>
<dbReference type="Pfam" id="PF12814">
    <property type="entry name" value="Mcp5_PH"/>
    <property type="match status" value="1"/>
</dbReference>
<dbReference type="HOGENOM" id="CLU_002913_0_0_1"/>
<dbReference type="eggNOG" id="ENOG502QWE7">
    <property type="taxonomic scope" value="Eukaryota"/>
</dbReference>
<evidence type="ECO:0000256" key="1">
    <source>
        <dbReference type="SAM" id="MobiDB-lite"/>
    </source>
</evidence>
<dbReference type="GO" id="GO:0005739">
    <property type="term" value="C:mitochondrion"/>
    <property type="evidence" value="ECO:0007669"/>
    <property type="project" value="TreeGrafter"/>
</dbReference>
<feature type="region of interest" description="Disordered" evidence="1">
    <location>
        <begin position="96"/>
        <end position="123"/>
    </location>
</feature>
<feature type="compositionally biased region" description="Basic and acidic residues" evidence="1">
    <location>
        <begin position="312"/>
        <end position="323"/>
    </location>
</feature>
<feature type="compositionally biased region" description="Low complexity" evidence="1">
    <location>
        <begin position="1003"/>
        <end position="1024"/>
    </location>
</feature>
<name>G4TN95_SERID</name>
<dbReference type="STRING" id="1109443.G4TN95"/>
<dbReference type="Proteomes" id="UP000007148">
    <property type="component" value="Unassembled WGS sequence"/>
</dbReference>
<organism evidence="3 4">
    <name type="scientific">Serendipita indica (strain DSM 11827)</name>
    <name type="common">Root endophyte fungus</name>
    <name type="synonym">Piriformospora indica</name>
    <dbReference type="NCBI Taxonomy" id="1109443"/>
    <lineage>
        <taxon>Eukaryota</taxon>
        <taxon>Fungi</taxon>
        <taxon>Dikarya</taxon>
        <taxon>Basidiomycota</taxon>
        <taxon>Agaricomycotina</taxon>
        <taxon>Agaricomycetes</taxon>
        <taxon>Sebacinales</taxon>
        <taxon>Serendipitaceae</taxon>
        <taxon>Serendipita</taxon>
    </lineage>
</organism>
<feature type="compositionally biased region" description="Basic and acidic residues" evidence="1">
    <location>
        <begin position="330"/>
        <end position="341"/>
    </location>
</feature>
<proteinExistence type="predicted"/>
<protein>
    <recommendedName>
        <fullName evidence="2">Pleckstrin homology domain-containing protein</fullName>
    </recommendedName>
</protein>
<comment type="caution">
    <text evidence="3">The sequence shown here is derived from an EMBL/GenBank/DDBJ whole genome shotgun (WGS) entry which is preliminary data.</text>
</comment>
<feature type="compositionally biased region" description="Acidic residues" evidence="1">
    <location>
        <begin position="687"/>
        <end position="703"/>
    </location>
</feature>
<sequence>MRTQLSNTQSSLERSESEQKRMQKQMTTLREASEGHKSESEKLANQLQDLRTKHETDVAQMRKQAATLQREKGELQTNVETLKAEVAKKAKTVARFGSPMTPNDARFLTPARGGDLEEEDGGEDVFGTAASTRRRMDSSLIFGEGGYDLDLDVYSPDVSPIKNPNINRLSPAIPNHTAAEIEALKQSLAHAHRQIGTLKSSLARERQLRTEYGRKLGAAGEEVAPEEPENEEDYEDEPGELPRVTPLRAGRGRGGRRVVGNRPGARTSLAAKLAAAAKAGQSQTLESQFTGHELPLADFSMEPEEWVDVDDDGMRRRSEDRESVAGSGENVRKSLDEDALGRKHKTQSIISIASSMDGMDPVYANVLKGARDSRVSSEMGRPSIDSTSAPVDKSRRGRKVQDESRPGSIFEAPGTLASELGGGLADASVVDDERLRAELGLGEEDIEEEIEEDDEDVFVSPRPKHVASTSIASTAAAPSVVAAPKVETQDMGIQCDLLLPPTPPPVVERASMSIQTDEEPAPPPPPVIERASMSIQTDEEPVPPPPPARFELSIQTDPIIVETQSVAVETDAVPVRQYADASSETIEPPTEPVVPRKVPIEHVGVAVGAAAAGAAGATVLATQEKRMSRPPPSAFKDPTDPLPSGRSSRFSTDGETEYEDARETIGATTPAQSMGDGDFHSINDFGGSDDDEDEDGQETETDSAESIRVTRMDFKRPGIGSHANTAQDVTIRDVAVGTDEEMEASDKRDTIKPEPIIKIVEVEKPKPEVKEVSIQTDEWKPTLPPGAQLFAVGPQSQQFQFVSGPNTPGVSSVALPTAAGVAAAAALKPALRDGGAQRSRVGTGASINSALTDPSRSRVPSGTLAAANVPKPVDRTRPPTMMLPPPPRLPPPPTTSPTLTSSAGSIKAGPSMGPPPRPMSPPPAELIQRATTPTIGRNSTLAVPASMGRTASNPSTRPPSAGSIPPASARQVRSAVNGVTSGGEEGHESFDDKNARGAKSMASLTSSRHSVSSRRPSITSSISSEHQGSGIRSVTEAPKSQALMAASGMGAMASRPTGEGATDPAIIHAITQTMIGEFLYKYTRKPIGKKYTERRHRRYFWIHPYTKTIYWSAEDPGSTNVHESSAKSGK</sequence>
<feature type="region of interest" description="Disordered" evidence="1">
    <location>
        <begin position="622"/>
        <end position="709"/>
    </location>
</feature>
<feature type="compositionally biased region" description="Acidic residues" evidence="1">
    <location>
        <begin position="223"/>
        <end position="239"/>
    </location>
</feature>
<dbReference type="OrthoDB" id="2149224at2759"/>
<feature type="compositionally biased region" description="Polar residues" evidence="1">
    <location>
        <begin position="929"/>
        <end position="941"/>
    </location>
</feature>
<feature type="region of interest" description="Disordered" evidence="1">
    <location>
        <begin position="214"/>
        <end position="264"/>
    </location>
</feature>
<feature type="compositionally biased region" description="Basic and acidic residues" evidence="1">
    <location>
        <begin position="984"/>
        <end position="995"/>
    </location>
</feature>
<dbReference type="InParanoid" id="G4TN95"/>
<dbReference type="InterPro" id="IPR024774">
    <property type="entry name" value="PH_dom-Mcp5-type"/>
</dbReference>
<feature type="compositionally biased region" description="Pro residues" evidence="1">
    <location>
        <begin position="912"/>
        <end position="924"/>
    </location>
</feature>
<dbReference type="GO" id="GO:0032065">
    <property type="term" value="P:maintenance of protein location in cell cortex"/>
    <property type="evidence" value="ECO:0007669"/>
    <property type="project" value="InterPro"/>
</dbReference>
<feature type="region of interest" description="Disordered" evidence="1">
    <location>
        <begin position="1"/>
        <end position="45"/>
    </location>
</feature>
<dbReference type="GO" id="GO:0005938">
    <property type="term" value="C:cell cortex"/>
    <property type="evidence" value="ECO:0007669"/>
    <property type="project" value="InterPro"/>
</dbReference>
<dbReference type="AlphaFoldDB" id="G4TN95"/>
<dbReference type="PANTHER" id="PTHR28190:SF1">
    <property type="entry name" value="NUCLEAR MIGRATION PROTEIN NUM1"/>
    <property type="match status" value="1"/>
</dbReference>
<dbReference type="EMBL" id="CAFZ01000183">
    <property type="protein sequence ID" value="CCA72788.1"/>
    <property type="molecule type" value="Genomic_DNA"/>
</dbReference>
<feature type="compositionally biased region" description="Polar residues" evidence="1">
    <location>
        <begin position="845"/>
        <end position="860"/>
    </location>
</feature>
<feature type="region of interest" description="Disordered" evidence="1">
    <location>
        <begin position="830"/>
        <end position="1035"/>
    </location>
</feature>
<feature type="compositionally biased region" description="Pro residues" evidence="1">
    <location>
        <begin position="881"/>
        <end position="895"/>
    </location>
</feature>
<feature type="region of interest" description="Disordered" evidence="1">
    <location>
        <begin position="310"/>
        <end position="344"/>
    </location>
</feature>
<dbReference type="PANTHER" id="PTHR28190">
    <property type="entry name" value="NUCLEAR MIGRATION PROTEIN NUM1"/>
    <property type="match status" value="1"/>
</dbReference>